<dbReference type="InterPro" id="IPR021251">
    <property type="entry name" value="DUF2793"/>
</dbReference>
<accession>A0A679KD32</accession>
<reference evidence="1 2" key="1">
    <citation type="submission" date="2019-12" db="EMBL/GenBank/DDBJ databases">
        <authorList>
            <person name="Ansaldi M."/>
            <person name="Clavijo F."/>
        </authorList>
    </citation>
    <scope>NUCLEOTIDE SEQUENCE [LARGE SCALE GENOMIC DNA]</scope>
</reference>
<dbReference type="Proteomes" id="UP000464334">
    <property type="component" value="Chromosome"/>
</dbReference>
<dbReference type="Gene3D" id="6.20.230.10">
    <property type="match status" value="1"/>
</dbReference>
<dbReference type="GeneID" id="79707314"/>
<protein>
    <submittedName>
        <fullName evidence="1">Phage tail fiber protein</fullName>
    </submittedName>
</protein>
<keyword evidence="2" id="KW-1185">Reference proteome</keyword>
<dbReference type="KEGG" id="vg:79707314"/>
<dbReference type="Pfam" id="PF10983">
    <property type="entry name" value="DUF2793"/>
    <property type="match status" value="1"/>
</dbReference>
<dbReference type="SUPFAM" id="SSF58046">
    <property type="entry name" value="Fibritin"/>
    <property type="match status" value="1"/>
</dbReference>
<dbReference type="EMBL" id="LR743530">
    <property type="protein sequence ID" value="CAA2409783.1"/>
    <property type="molecule type" value="Genomic_DNA"/>
</dbReference>
<evidence type="ECO:0000313" key="1">
    <source>
        <dbReference type="EMBL" id="CAA2409783.1"/>
    </source>
</evidence>
<sequence>MATTPNLDLPQIPQNALQISTPYNEAMQTLDGVVQCGVIDVLNDPPATANADIGRCWLVGTAPTGAFVSHSNSLAMCVGENLWKFFAPGTQVKYFLNLANGGFYKYEAASQSWVLAGGLGDAPNDDKTYGRKSQGWVEVGSSAAVQSISAGTGIGVDSSNPAEPEVSLLLEAGSNVELVPGSAPNSIKINATGGSGGGIPEAPTDGKQYARQNGQWTEVVSGGDVARSLTVTTTGTDDPYSKYSEWETAFGFSPGSNDYPAIAAVTDDAAFLLSIGGQQKPGFPPFLSLGSEGHLWYEFPGSPGIASQAPTPLPPDTNRAYWSTSPHPRKGICFHPDGSDAESKNCIAKYTPNGVIIRGLIAFPRGGTNGVKFAAKFDGGSWELYLANNLLTEQCSFMFLEISGPDSAPTYSYIGAHPKIPVGGFLKAEYK</sequence>
<dbReference type="RefSeq" id="YP_010742774.1">
    <property type="nucleotide sequence ID" value="NC_073092.1"/>
</dbReference>
<name>A0A679KD32_9CAUD</name>
<dbReference type="Gene3D" id="1.20.5.320">
    <property type="entry name" value="6-Phosphogluconate Dehydrogenase, domain 3"/>
    <property type="match status" value="1"/>
</dbReference>
<evidence type="ECO:0000313" key="2">
    <source>
        <dbReference type="Proteomes" id="UP000464334"/>
    </source>
</evidence>
<proteinExistence type="predicted"/>
<organism evidence="1 2">
    <name type="scientific">Xanthomonas phage Suba</name>
    <dbReference type="NCBI Taxonomy" id="2674975"/>
    <lineage>
        <taxon>Viruses</taxon>
        <taxon>Duplodnaviria</taxon>
        <taxon>Heunggongvirae</taxon>
        <taxon>Uroviricota</taxon>
        <taxon>Caudoviricetes</taxon>
        <taxon>Stanbaylleyvirinae</taxon>
        <taxon>Subavirus</taxon>
        <taxon>Subavirus suba</taxon>
    </lineage>
</organism>